<sequence length="67" mass="7761">MPIQATIQKGRLKALNPFFQTTFLHFESLCSALTSVIHPPEIYASPAKCYRINAANRQKYRFQISRF</sequence>
<dbReference type="EMBL" id="JUFZ01000148">
    <property type="protein sequence ID" value="KIC05851.1"/>
    <property type="molecule type" value="Genomic_DNA"/>
</dbReference>
<accession>A0A0C1GK86</accession>
<evidence type="ECO:0000313" key="1">
    <source>
        <dbReference type="EMBL" id="KIC05851.1"/>
    </source>
</evidence>
<name>A0A0C1GK86_9NEIS</name>
<dbReference type="Proteomes" id="UP000031390">
    <property type="component" value="Unassembled WGS sequence"/>
</dbReference>
<evidence type="ECO:0000313" key="2">
    <source>
        <dbReference type="Proteomes" id="UP000031390"/>
    </source>
</evidence>
<dbReference type="AlphaFoldDB" id="A0A0C1GK86"/>
<reference evidence="1 2" key="1">
    <citation type="submission" date="2014-12" db="EMBL/GenBank/DDBJ databases">
        <title>Genome sequence of Morococcus cerebrosus.</title>
        <authorList>
            <person name="Shin S.-K."/>
            <person name="Yi H."/>
        </authorList>
    </citation>
    <scope>NUCLEOTIDE SEQUENCE [LARGE SCALE GENOMIC DNA]</scope>
    <source>
        <strain evidence="1 2">CIP 81.93</strain>
    </source>
</reference>
<protein>
    <submittedName>
        <fullName evidence="1">Uncharacterized protein</fullName>
    </submittedName>
</protein>
<organism evidence="1 2">
    <name type="scientific">Morococcus cerebrosus</name>
    <dbReference type="NCBI Taxonomy" id="1056807"/>
    <lineage>
        <taxon>Bacteria</taxon>
        <taxon>Pseudomonadati</taxon>
        <taxon>Pseudomonadota</taxon>
        <taxon>Betaproteobacteria</taxon>
        <taxon>Neisseriales</taxon>
        <taxon>Neisseriaceae</taxon>
        <taxon>Morococcus</taxon>
    </lineage>
</organism>
<proteinExistence type="predicted"/>
<comment type="caution">
    <text evidence="1">The sequence shown here is derived from an EMBL/GenBank/DDBJ whole genome shotgun (WGS) entry which is preliminary data.</text>
</comment>
<gene>
    <name evidence="1" type="ORF">MCC93_26970</name>
</gene>